<comment type="caution">
    <text evidence="1">The sequence shown here is derived from an EMBL/GenBank/DDBJ whole genome shotgun (WGS) entry which is preliminary data.</text>
</comment>
<keyword evidence="2" id="KW-1185">Reference proteome</keyword>
<reference evidence="1" key="1">
    <citation type="submission" date="2022-06" db="EMBL/GenBank/DDBJ databases">
        <title>Uncovering the hologenomic basis of an extraordinary plant invasion.</title>
        <authorList>
            <person name="Bieker V.C."/>
            <person name="Martin M.D."/>
            <person name="Gilbert T."/>
            <person name="Hodgins K."/>
            <person name="Battlay P."/>
            <person name="Petersen B."/>
            <person name="Wilson J."/>
        </authorList>
    </citation>
    <scope>NUCLEOTIDE SEQUENCE</scope>
    <source>
        <strain evidence="1">AA19_3_7</strain>
        <tissue evidence="1">Leaf</tissue>
    </source>
</reference>
<organism evidence="1 2">
    <name type="scientific">Ambrosia artemisiifolia</name>
    <name type="common">Common ragweed</name>
    <dbReference type="NCBI Taxonomy" id="4212"/>
    <lineage>
        <taxon>Eukaryota</taxon>
        <taxon>Viridiplantae</taxon>
        <taxon>Streptophyta</taxon>
        <taxon>Embryophyta</taxon>
        <taxon>Tracheophyta</taxon>
        <taxon>Spermatophyta</taxon>
        <taxon>Magnoliopsida</taxon>
        <taxon>eudicotyledons</taxon>
        <taxon>Gunneridae</taxon>
        <taxon>Pentapetalae</taxon>
        <taxon>asterids</taxon>
        <taxon>campanulids</taxon>
        <taxon>Asterales</taxon>
        <taxon>Asteraceae</taxon>
        <taxon>Asteroideae</taxon>
        <taxon>Heliantheae alliance</taxon>
        <taxon>Heliantheae</taxon>
        <taxon>Ambrosia</taxon>
    </lineage>
</organism>
<evidence type="ECO:0000313" key="2">
    <source>
        <dbReference type="Proteomes" id="UP001206925"/>
    </source>
</evidence>
<accession>A0AAD5CF96</accession>
<dbReference type="EMBL" id="JAMZMK010008613">
    <property type="protein sequence ID" value="KAI7739519.1"/>
    <property type="molecule type" value="Genomic_DNA"/>
</dbReference>
<evidence type="ECO:0000313" key="1">
    <source>
        <dbReference type="EMBL" id="KAI7739519.1"/>
    </source>
</evidence>
<protein>
    <submittedName>
        <fullName evidence="1">Uncharacterized protein</fullName>
    </submittedName>
</protein>
<dbReference type="Pfam" id="PF21737">
    <property type="entry name" value="DUF6865"/>
    <property type="match status" value="1"/>
</dbReference>
<dbReference type="Proteomes" id="UP001206925">
    <property type="component" value="Unassembled WGS sequence"/>
</dbReference>
<name>A0AAD5CF96_AMBAR</name>
<proteinExistence type="predicted"/>
<sequence>MWVGKLIFERVIHLTSNMDYGHLVTKEGARESLIAISYGVVEEIDGCLPETESANGVTNVTITNTRNKTLEELRSELISLASFEPSSGKSTTKV</sequence>
<dbReference type="AlphaFoldDB" id="A0AAD5CF96"/>
<dbReference type="InterPro" id="IPR049198">
    <property type="entry name" value="DUF6865"/>
</dbReference>
<gene>
    <name evidence="1" type="ORF">M8C21_013928</name>
</gene>